<evidence type="ECO:0000256" key="1">
    <source>
        <dbReference type="SAM" id="MobiDB-lite"/>
    </source>
</evidence>
<name>A0A8D8RYH0_9HEMI</name>
<feature type="region of interest" description="Disordered" evidence="1">
    <location>
        <begin position="91"/>
        <end position="113"/>
    </location>
</feature>
<proteinExistence type="predicted"/>
<organism evidence="2">
    <name type="scientific">Cacopsylla melanoneura</name>
    <dbReference type="NCBI Taxonomy" id="428564"/>
    <lineage>
        <taxon>Eukaryota</taxon>
        <taxon>Metazoa</taxon>
        <taxon>Ecdysozoa</taxon>
        <taxon>Arthropoda</taxon>
        <taxon>Hexapoda</taxon>
        <taxon>Insecta</taxon>
        <taxon>Pterygota</taxon>
        <taxon>Neoptera</taxon>
        <taxon>Paraneoptera</taxon>
        <taxon>Hemiptera</taxon>
        <taxon>Sternorrhyncha</taxon>
        <taxon>Psylloidea</taxon>
        <taxon>Psyllidae</taxon>
        <taxon>Psyllinae</taxon>
        <taxon>Cacopsylla</taxon>
    </lineage>
</organism>
<reference evidence="2" key="1">
    <citation type="submission" date="2021-05" db="EMBL/GenBank/DDBJ databases">
        <authorList>
            <person name="Alioto T."/>
            <person name="Alioto T."/>
            <person name="Gomez Garrido J."/>
        </authorList>
    </citation>
    <scope>NUCLEOTIDE SEQUENCE</scope>
</reference>
<accession>A0A8D8RYH0</accession>
<evidence type="ECO:0000313" key="2">
    <source>
        <dbReference type="EMBL" id="CAG6658560.1"/>
    </source>
</evidence>
<dbReference type="EMBL" id="HBUF01191717">
    <property type="protein sequence ID" value="CAG6658560.1"/>
    <property type="molecule type" value="Transcribed_RNA"/>
</dbReference>
<protein>
    <submittedName>
        <fullName evidence="2">Uncharacterized protein</fullName>
    </submittedName>
</protein>
<sequence length="138" mass="14957">MAALYWHRKSGVFSNFRSSARNLERATSLEEPKLSGGSLKGSLTRYRCSLVLNMWVFWKWFSASNSAGLSKGPDETMSSCSQNFCTRVSSGSVCTNPQKGVGDKSSNTGAAPTTTYPRVVLRAMGPEGSPETCPGMMR</sequence>
<dbReference type="AlphaFoldDB" id="A0A8D8RYH0"/>